<evidence type="ECO:0000313" key="1">
    <source>
        <dbReference type="EMBL" id="KAD3640422.1"/>
    </source>
</evidence>
<organism evidence="1 2">
    <name type="scientific">Mikania micrantha</name>
    <name type="common">bitter vine</name>
    <dbReference type="NCBI Taxonomy" id="192012"/>
    <lineage>
        <taxon>Eukaryota</taxon>
        <taxon>Viridiplantae</taxon>
        <taxon>Streptophyta</taxon>
        <taxon>Embryophyta</taxon>
        <taxon>Tracheophyta</taxon>
        <taxon>Spermatophyta</taxon>
        <taxon>Magnoliopsida</taxon>
        <taxon>eudicotyledons</taxon>
        <taxon>Gunneridae</taxon>
        <taxon>Pentapetalae</taxon>
        <taxon>asterids</taxon>
        <taxon>campanulids</taxon>
        <taxon>Asterales</taxon>
        <taxon>Asteraceae</taxon>
        <taxon>Asteroideae</taxon>
        <taxon>Heliantheae alliance</taxon>
        <taxon>Eupatorieae</taxon>
        <taxon>Mikania</taxon>
    </lineage>
</organism>
<comment type="caution">
    <text evidence="1">The sequence shown here is derived from an EMBL/GenBank/DDBJ whole genome shotgun (WGS) entry which is preliminary data.</text>
</comment>
<dbReference type="EMBL" id="SZYD01000015">
    <property type="protein sequence ID" value="KAD3640422.1"/>
    <property type="molecule type" value="Genomic_DNA"/>
</dbReference>
<accession>A0A5N6MK51</accession>
<sequence length="109" mass="12231">MQPPVDQVDLTADQIESPTQLELPRSIVPQLLLSACGCTGISICKKATNRDKLEMKRLEDMYEDKKAESKAKEVGLPCESGVGFKKRKVISEPLQRAFGVEIRTNWIKK</sequence>
<gene>
    <name evidence="1" type="ORF">E3N88_29645</name>
</gene>
<protein>
    <submittedName>
        <fullName evidence="1">Uncharacterized protein</fullName>
    </submittedName>
</protein>
<dbReference type="OrthoDB" id="1735984at2759"/>
<name>A0A5N6MK51_9ASTR</name>
<keyword evidence="2" id="KW-1185">Reference proteome</keyword>
<dbReference type="Proteomes" id="UP000326396">
    <property type="component" value="Linkage Group LG5"/>
</dbReference>
<proteinExistence type="predicted"/>
<evidence type="ECO:0000313" key="2">
    <source>
        <dbReference type="Proteomes" id="UP000326396"/>
    </source>
</evidence>
<dbReference type="AlphaFoldDB" id="A0A5N6MK51"/>
<reference evidence="1 2" key="1">
    <citation type="submission" date="2019-05" db="EMBL/GenBank/DDBJ databases">
        <title>Mikania micrantha, genome provides insights into the molecular mechanism of rapid growth.</title>
        <authorList>
            <person name="Liu B."/>
        </authorList>
    </citation>
    <scope>NUCLEOTIDE SEQUENCE [LARGE SCALE GENOMIC DNA]</scope>
    <source>
        <strain evidence="1">NLD-2019</strain>
        <tissue evidence="1">Leaf</tissue>
    </source>
</reference>